<feature type="compositionally biased region" description="Basic and acidic residues" evidence="1">
    <location>
        <begin position="93"/>
        <end position="102"/>
    </location>
</feature>
<gene>
    <name evidence="2" type="ORF">MCOR_49773</name>
</gene>
<proteinExistence type="predicted"/>
<evidence type="ECO:0000313" key="2">
    <source>
        <dbReference type="EMBL" id="CAC5417240.1"/>
    </source>
</evidence>
<evidence type="ECO:0000313" key="3">
    <source>
        <dbReference type="Proteomes" id="UP000507470"/>
    </source>
</evidence>
<evidence type="ECO:0000256" key="1">
    <source>
        <dbReference type="SAM" id="MobiDB-lite"/>
    </source>
</evidence>
<keyword evidence="3" id="KW-1185">Reference proteome</keyword>
<protein>
    <submittedName>
        <fullName evidence="2">Uncharacterized protein</fullName>
    </submittedName>
</protein>
<feature type="region of interest" description="Disordered" evidence="1">
    <location>
        <begin position="1"/>
        <end position="22"/>
    </location>
</feature>
<feature type="compositionally biased region" description="Low complexity" evidence="1">
    <location>
        <begin position="77"/>
        <end position="92"/>
    </location>
</feature>
<organism evidence="2 3">
    <name type="scientific">Mytilus coruscus</name>
    <name type="common">Sea mussel</name>
    <dbReference type="NCBI Taxonomy" id="42192"/>
    <lineage>
        <taxon>Eukaryota</taxon>
        <taxon>Metazoa</taxon>
        <taxon>Spiralia</taxon>
        <taxon>Lophotrochozoa</taxon>
        <taxon>Mollusca</taxon>
        <taxon>Bivalvia</taxon>
        <taxon>Autobranchia</taxon>
        <taxon>Pteriomorphia</taxon>
        <taxon>Mytilida</taxon>
        <taxon>Mytiloidea</taxon>
        <taxon>Mytilidae</taxon>
        <taxon>Mytilinae</taxon>
        <taxon>Mytilus</taxon>
    </lineage>
</organism>
<dbReference type="EMBL" id="CACVKT020008733">
    <property type="protein sequence ID" value="CAC5417240.1"/>
    <property type="molecule type" value="Genomic_DNA"/>
</dbReference>
<sequence>MPSSPILYGVPESPDKAAQNNNMGLLEGIAMVMREASIHGHPSPPVRQLTRKSLRGRSSVPSAIRPTRKVHKDLHLSPSGSDSSSDSTISDKSSIDECESPRASKGKQLKSNRLPIFTGKEKWKVWFNRFEAVANLYNWSKKEKLVELLPRLQGIAGDFVYDQ</sequence>
<feature type="region of interest" description="Disordered" evidence="1">
    <location>
        <begin position="36"/>
        <end position="109"/>
    </location>
</feature>
<dbReference type="AlphaFoldDB" id="A0A6J8E9Z3"/>
<reference evidence="2 3" key="1">
    <citation type="submission" date="2020-06" db="EMBL/GenBank/DDBJ databases">
        <authorList>
            <person name="Li R."/>
            <person name="Bekaert M."/>
        </authorList>
    </citation>
    <scope>NUCLEOTIDE SEQUENCE [LARGE SCALE GENOMIC DNA]</scope>
    <source>
        <strain evidence="3">wild</strain>
    </source>
</reference>
<dbReference type="Proteomes" id="UP000507470">
    <property type="component" value="Unassembled WGS sequence"/>
</dbReference>
<accession>A0A6J8E9Z3</accession>
<name>A0A6J8E9Z3_MYTCO</name>